<keyword evidence="2" id="KW-1185">Reference proteome</keyword>
<sequence>MPGELRKVPADEVPDVVKEALRAGAAEIDVRREPYGGGYIVRWR</sequence>
<dbReference type="EMBL" id="SMCN01000014">
    <property type="protein sequence ID" value="TCV82307.1"/>
    <property type="molecule type" value="Genomic_DNA"/>
</dbReference>
<evidence type="ECO:0000313" key="1">
    <source>
        <dbReference type="EMBL" id="TCV82307.1"/>
    </source>
</evidence>
<evidence type="ECO:0000313" key="2">
    <source>
        <dbReference type="Proteomes" id="UP000295649"/>
    </source>
</evidence>
<reference evidence="1 2" key="1">
    <citation type="submission" date="2019-03" db="EMBL/GenBank/DDBJ databases">
        <title>Systems level insights into methane cycling in arid and semi-arid ecosystems.</title>
        <authorList>
            <person name="Kalyuzhnaya M."/>
        </authorList>
    </citation>
    <scope>NUCLEOTIDE SEQUENCE [LARGE SCALE GENOMIC DNA]</scope>
    <source>
        <strain evidence="1 2">S-1</strain>
    </source>
</reference>
<proteinExistence type="predicted"/>
<accession>A0ABY2CJX9</accession>
<name>A0ABY2CJX9_METMH</name>
<gene>
    <name evidence="1" type="ORF">EDE11_11470</name>
</gene>
<comment type="caution">
    <text evidence="1">The sequence shown here is derived from an EMBL/GenBank/DDBJ whole genome shotgun (WGS) entry which is preliminary data.</text>
</comment>
<organism evidence="1 2">
    <name type="scientific">Methylomonas methanica</name>
    <dbReference type="NCBI Taxonomy" id="421"/>
    <lineage>
        <taxon>Bacteria</taxon>
        <taxon>Pseudomonadati</taxon>
        <taxon>Pseudomonadota</taxon>
        <taxon>Gammaproteobacteria</taxon>
        <taxon>Methylococcales</taxon>
        <taxon>Methylococcaceae</taxon>
        <taxon>Methylomonas</taxon>
    </lineage>
</organism>
<protein>
    <submittedName>
        <fullName evidence="1">Uncharacterized protein</fullName>
    </submittedName>
</protein>
<dbReference type="Proteomes" id="UP000295649">
    <property type="component" value="Unassembled WGS sequence"/>
</dbReference>